<evidence type="ECO:0000256" key="1">
    <source>
        <dbReference type="SAM" id="Phobius"/>
    </source>
</evidence>
<comment type="caution">
    <text evidence="2">The sequence shown here is derived from an EMBL/GenBank/DDBJ whole genome shotgun (WGS) entry which is preliminary data.</text>
</comment>
<evidence type="ECO:0000313" key="3">
    <source>
        <dbReference type="Proteomes" id="UP000015354"/>
    </source>
</evidence>
<dbReference type="Proteomes" id="UP000015354">
    <property type="component" value="Unassembled WGS sequence"/>
</dbReference>
<reference evidence="2 3" key="1">
    <citation type="journal article" date="2013" name="PLoS ONE">
        <title>Predicting the Proteins of Angomonas deanei, Strigomonas culicis and Their Respective Endosymbionts Reveals New Aspects of the Trypanosomatidae Family.</title>
        <authorList>
            <person name="Motta M.C."/>
            <person name="Martins A.C."/>
            <person name="de Souza S.S."/>
            <person name="Catta-Preta C.M."/>
            <person name="Silva R."/>
            <person name="Klein C.C."/>
            <person name="de Almeida L.G."/>
            <person name="de Lima Cunha O."/>
            <person name="Ciapina L.P."/>
            <person name="Brocchi M."/>
            <person name="Colabardini A.C."/>
            <person name="de Araujo Lima B."/>
            <person name="Machado C.R."/>
            <person name="de Almeida Soares C.M."/>
            <person name="Probst C.M."/>
            <person name="de Menezes C.B."/>
            <person name="Thompson C.E."/>
            <person name="Bartholomeu D.C."/>
            <person name="Gradia D.F."/>
            <person name="Pavoni D.P."/>
            <person name="Grisard E.C."/>
            <person name="Fantinatti-Garboggini F."/>
            <person name="Marchini F.K."/>
            <person name="Rodrigues-Luiz G.F."/>
            <person name="Wagner G."/>
            <person name="Goldman G.H."/>
            <person name="Fietto J.L."/>
            <person name="Elias M.C."/>
            <person name="Goldman M.H."/>
            <person name="Sagot M.F."/>
            <person name="Pereira M."/>
            <person name="Stoco P.H."/>
            <person name="de Mendonca-Neto R.P."/>
            <person name="Teixeira S.M."/>
            <person name="Maciel T.E."/>
            <person name="de Oliveira Mendes T.A."/>
            <person name="Urmenyi T.P."/>
            <person name="de Souza W."/>
            <person name="Schenkman S."/>
            <person name="de Vasconcelos A.T."/>
        </authorList>
    </citation>
    <scope>NUCLEOTIDE SEQUENCE [LARGE SCALE GENOMIC DNA]</scope>
</reference>
<sequence>MSGGRTPTRARHGGRDAIQQPFSHVSNNLLLLYLYLRVRLHRYVESFPVPSRPGAARGRYLRRHVQHYILFAPQSPLLRAKRRFLRRLLRPAAPPEDAGDAVHLVLLGDWHAARAPHPSRPHADVASLLRYPLPFWHATGAAHARAATAALPFGLAGHAHTPSLNALLRELAAPRGCGAAALQFADVLVDGPLQIPAWRSRAAMERFDGAAPRRSDFPTASARALGVLRAANTLALQPAPPCAAAEDGGEERSYVLLCNLHPAIARKQQTFYKAVADAGGGGAGAVRDAWEAADRRGNTTRGIFGFMSFSSPTHRPAGKVAIFTDTSCLSNFNSDFQTQVHHALLQEEGVGYPPSDLAAFFCFEVVHLLLTATHAAAPGEEGDERDGLPLVRRYAGLQCQSAPPPAAAAEADPASPLGTEEAFAALAQLLREGRWPPAAVPATGAGRPMERWVGEGERAPPNASVWDVLIRDVSTYDEDADKVSSSGATTGAAAALPPLFFEEDDVREGGGREAHRGSSDSSGGRYALWAAWGAMVVANGLLLALGLFGYYRWSPSSTSRRAPHRKKTA</sequence>
<keyword evidence="1" id="KW-0472">Membrane</keyword>
<proteinExistence type="predicted"/>
<evidence type="ECO:0000313" key="2">
    <source>
        <dbReference type="EMBL" id="EPY17618.1"/>
    </source>
</evidence>
<keyword evidence="1" id="KW-1133">Transmembrane helix</keyword>
<gene>
    <name evidence="2" type="ORF">STCU_10515</name>
</gene>
<protein>
    <submittedName>
        <fullName evidence="2">Uncharacterized protein</fullName>
    </submittedName>
</protein>
<dbReference type="EMBL" id="ATMH01010390">
    <property type="protein sequence ID" value="EPY17618.1"/>
    <property type="molecule type" value="Genomic_DNA"/>
</dbReference>
<keyword evidence="3" id="KW-1185">Reference proteome</keyword>
<dbReference type="AlphaFoldDB" id="S9TMQ8"/>
<name>S9TMQ8_9TRYP</name>
<accession>S9TMQ8</accession>
<organism evidence="2 3">
    <name type="scientific">Strigomonas culicis</name>
    <dbReference type="NCBI Taxonomy" id="28005"/>
    <lineage>
        <taxon>Eukaryota</taxon>
        <taxon>Discoba</taxon>
        <taxon>Euglenozoa</taxon>
        <taxon>Kinetoplastea</taxon>
        <taxon>Metakinetoplastina</taxon>
        <taxon>Trypanosomatida</taxon>
        <taxon>Trypanosomatidae</taxon>
        <taxon>Strigomonadinae</taxon>
        <taxon>Strigomonas</taxon>
    </lineage>
</organism>
<feature type="transmembrane region" description="Helical" evidence="1">
    <location>
        <begin position="526"/>
        <end position="551"/>
    </location>
</feature>
<keyword evidence="1" id="KW-0812">Transmembrane</keyword>